<dbReference type="EMBL" id="CM056741">
    <property type="protein sequence ID" value="KAJ8684745.1"/>
    <property type="molecule type" value="Genomic_DNA"/>
</dbReference>
<protein>
    <submittedName>
        <fullName evidence="1">Uncharacterized protein</fullName>
    </submittedName>
</protein>
<proteinExistence type="predicted"/>
<keyword evidence="2" id="KW-1185">Reference proteome</keyword>
<accession>A0ACC2PMB4</accession>
<organism evidence="1 2">
    <name type="scientific">Eretmocerus hayati</name>
    <dbReference type="NCBI Taxonomy" id="131215"/>
    <lineage>
        <taxon>Eukaryota</taxon>
        <taxon>Metazoa</taxon>
        <taxon>Ecdysozoa</taxon>
        <taxon>Arthropoda</taxon>
        <taxon>Hexapoda</taxon>
        <taxon>Insecta</taxon>
        <taxon>Pterygota</taxon>
        <taxon>Neoptera</taxon>
        <taxon>Endopterygota</taxon>
        <taxon>Hymenoptera</taxon>
        <taxon>Apocrita</taxon>
        <taxon>Proctotrupomorpha</taxon>
        <taxon>Chalcidoidea</taxon>
        <taxon>Aphelinidae</taxon>
        <taxon>Aphelininae</taxon>
        <taxon>Eretmocerus</taxon>
    </lineage>
</organism>
<reference evidence="1" key="1">
    <citation type="submission" date="2023-04" db="EMBL/GenBank/DDBJ databases">
        <title>A chromosome-level genome assembly of the parasitoid wasp Eretmocerus hayati.</title>
        <authorList>
            <person name="Zhong Y."/>
            <person name="Liu S."/>
            <person name="Liu Y."/>
        </authorList>
    </citation>
    <scope>NUCLEOTIDE SEQUENCE</scope>
    <source>
        <strain evidence="1">ZJU_SS_LIU_2023</strain>
    </source>
</reference>
<gene>
    <name evidence="1" type="ORF">QAD02_020538</name>
</gene>
<evidence type="ECO:0000313" key="2">
    <source>
        <dbReference type="Proteomes" id="UP001239111"/>
    </source>
</evidence>
<name>A0ACC2PMB4_9HYME</name>
<dbReference type="Proteomes" id="UP001239111">
    <property type="component" value="Chromosome 1"/>
</dbReference>
<sequence length="260" mass="29693">MGVAIAYELGGSLSQINRTMDEIEDGQAPAQEQTTTKPNPFKGTQGPSTSISRRSKPEPMCLFKEKCFSCNHGAGLEFEQLQAKYEAERRRKIVLVTDATTRASILKFCEARRDYEGDLILARIQNVPEVGAKYHYDCYLRFAKFKFVDEDNVPVDSSLDKCTKFAIGYILENNDDCQFSLREIIEKSGEDVTDLRTIKTKLNDYFFGKITFSTTRNDCIITYLGGSEDFFADFLVEKRSHDENVERQKIVFYGSENHIE</sequence>
<comment type="caution">
    <text evidence="1">The sequence shown here is derived from an EMBL/GenBank/DDBJ whole genome shotgun (WGS) entry which is preliminary data.</text>
</comment>
<evidence type="ECO:0000313" key="1">
    <source>
        <dbReference type="EMBL" id="KAJ8684745.1"/>
    </source>
</evidence>